<feature type="domain" description="Major facilitator superfamily (MFS) profile" evidence="8">
    <location>
        <begin position="126"/>
        <end position="574"/>
    </location>
</feature>
<protein>
    <recommendedName>
        <fullName evidence="8">Major facilitator superfamily (MFS) profile domain-containing protein</fullName>
    </recommendedName>
</protein>
<feature type="transmembrane region" description="Helical" evidence="7">
    <location>
        <begin position="483"/>
        <end position="508"/>
    </location>
</feature>
<feature type="transmembrane region" description="Helical" evidence="7">
    <location>
        <begin position="219"/>
        <end position="240"/>
    </location>
</feature>
<proteinExistence type="inferred from homology"/>
<dbReference type="InterPro" id="IPR050360">
    <property type="entry name" value="MFS_Sugar_Transporters"/>
</dbReference>
<keyword evidence="3 7" id="KW-0812">Transmembrane</keyword>
<organism evidence="9 10">
    <name type="scientific">Chlamydomonas schloesseri</name>
    <dbReference type="NCBI Taxonomy" id="2026947"/>
    <lineage>
        <taxon>Eukaryota</taxon>
        <taxon>Viridiplantae</taxon>
        <taxon>Chlorophyta</taxon>
        <taxon>core chlorophytes</taxon>
        <taxon>Chlorophyceae</taxon>
        <taxon>CS clade</taxon>
        <taxon>Chlamydomonadales</taxon>
        <taxon>Chlamydomonadaceae</taxon>
        <taxon>Chlamydomonas</taxon>
    </lineage>
</organism>
<dbReference type="Proteomes" id="UP000613740">
    <property type="component" value="Unassembled WGS sequence"/>
</dbReference>
<sequence length="592" mass="59089">MLHQLSASRGGACHAAASGSMPLGSLRPRLASAGRLPRGLLPATPSPLQHLPQPHTQQNDRDEASHHHHHHRFASTLVRFKGAAAAGDGSGSHQQQQPHQPIAPVSSGDAPAPGSSDAPLAPVLLAVAVACAGSFAFGFNLSIINGPLETIAADLGIAGNKALMGLVVSSTLAGAALGSLAGGGVADSLGRRGSFLLAAAPMVMGPLVSAAAHDINVMAIGRFLTGAAIGLSSALVPTYISEVAPTRIRGTLGALNQLCICLGILGALLVNVALPAAEWRAMFQAAALPAAALALGMALGPESPRWLASKHRDAEARQAAVRLWGPAGPAELDLSRPAATAAASANAGRAAASDVDSSSPGAVAGVGAGTSVAQPGGLALLSGPAARPLLIGVLLFAFQQFAGINALVYFSSSVFRQAGVASDALASAAVGATNVLGTLVAASLMERAGRKQLMAGSFMGQAAAMFAMAAGFSLPALQPYAGTIAVVGTLSYIAAFALGAGPVPALIVPELNPLATRGKAVSAAFVSHWVCNVAVGQSFLAAVQSYGLAPVYTFFGLMALAGAAYVNSQVPETKGKTLEQIEAELRTGAKAA</sequence>
<dbReference type="GO" id="GO:0005351">
    <property type="term" value="F:carbohydrate:proton symporter activity"/>
    <property type="evidence" value="ECO:0007669"/>
    <property type="project" value="TreeGrafter"/>
</dbReference>
<feature type="transmembrane region" description="Helical" evidence="7">
    <location>
        <begin position="546"/>
        <end position="566"/>
    </location>
</feature>
<evidence type="ECO:0000256" key="3">
    <source>
        <dbReference type="ARBA" id="ARBA00022692"/>
    </source>
</evidence>
<feature type="transmembrane region" description="Helical" evidence="7">
    <location>
        <begin position="163"/>
        <end position="183"/>
    </location>
</feature>
<dbReference type="InterPro" id="IPR003663">
    <property type="entry name" value="Sugar/inositol_transpt"/>
</dbReference>
<evidence type="ECO:0000256" key="1">
    <source>
        <dbReference type="ARBA" id="ARBA00004141"/>
    </source>
</evidence>
<keyword evidence="5 7" id="KW-0472">Membrane</keyword>
<dbReference type="InterPro" id="IPR005828">
    <property type="entry name" value="MFS_sugar_transport-like"/>
</dbReference>
<name>A0A835SF63_9CHLO</name>
<dbReference type="InterPro" id="IPR005829">
    <property type="entry name" value="Sugar_transporter_CS"/>
</dbReference>
<feature type="transmembrane region" description="Helical" evidence="7">
    <location>
        <begin position="123"/>
        <end position="143"/>
    </location>
</feature>
<dbReference type="CDD" id="cd17315">
    <property type="entry name" value="MFS_GLUT_like"/>
    <property type="match status" value="1"/>
</dbReference>
<evidence type="ECO:0000313" key="10">
    <source>
        <dbReference type="Proteomes" id="UP000613740"/>
    </source>
</evidence>
<comment type="caution">
    <text evidence="9">The sequence shown here is derived from an EMBL/GenBank/DDBJ whole genome shotgun (WGS) entry which is preliminary data.</text>
</comment>
<dbReference type="OrthoDB" id="6612291at2759"/>
<dbReference type="AlphaFoldDB" id="A0A835SF63"/>
<dbReference type="PROSITE" id="PS00216">
    <property type="entry name" value="SUGAR_TRANSPORT_1"/>
    <property type="match status" value="1"/>
</dbReference>
<evidence type="ECO:0000256" key="6">
    <source>
        <dbReference type="SAM" id="MobiDB-lite"/>
    </source>
</evidence>
<feature type="transmembrane region" description="Helical" evidence="7">
    <location>
        <begin position="520"/>
        <end position="540"/>
    </location>
</feature>
<dbReference type="PANTHER" id="PTHR48022:SF2">
    <property type="entry name" value="PLASTIDIC GLUCOSE TRANSPORTER 4"/>
    <property type="match status" value="1"/>
</dbReference>
<dbReference type="PROSITE" id="PS50850">
    <property type="entry name" value="MFS"/>
    <property type="match status" value="1"/>
</dbReference>
<feature type="region of interest" description="Disordered" evidence="6">
    <location>
        <begin position="1"/>
        <end position="114"/>
    </location>
</feature>
<feature type="transmembrane region" description="Helical" evidence="7">
    <location>
        <begin position="195"/>
        <end position="213"/>
    </location>
</feature>
<reference evidence="9" key="1">
    <citation type="journal article" date="2020" name="bioRxiv">
        <title>Comparative genomics of Chlamydomonas.</title>
        <authorList>
            <person name="Craig R.J."/>
            <person name="Hasan A.R."/>
            <person name="Ness R.W."/>
            <person name="Keightley P.D."/>
        </authorList>
    </citation>
    <scope>NUCLEOTIDE SEQUENCE</scope>
    <source>
        <strain evidence="9">CCAP 11/173</strain>
    </source>
</reference>
<dbReference type="PRINTS" id="PR00171">
    <property type="entry name" value="SUGRTRNSPORT"/>
</dbReference>
<comment type="similarity">
    <text evidence="2">Belongs to the major facilitator superfamily. Sugar transporter (TC 2.A.1.1) family.</text>
</comment>
<dbReference type="InterPro" id="IPR020846">
    <property type="entry name" value="MFS_dom"/>
</dbReference>
<dbReference type="Pfam" id="PF00083">
    <property type="entry name" value="Sugar_tr"/>
    <property type="match status" value="1"/>
</dbReference>
<evidence type="ECO:0000256" key="5">
    <source>
        <dbReference type="ARBA" id="ARBA00023136"/>
    </source>
</evidence>
<dbReference type="EMBL" id="JAEHOD010000112">
    <property type="protein sequence ID" value="KAG2425859.1"/>
    <property type="molecule type" value="Genomic_DNA"/>
</dbReference>
<dbReference type="SUPFAM" id="SSF103473">
    <property type="entry name" value="MFS general substrate transporter"/>
    <property type="match status" value="1"/>
</dbReference>
<feature type="transmembrane region" description="Helical" evidence="7">
    <location>
        <begin position="252"/>
        <end position="275"/>
    </location>
</feature>
<dbReference type="PANTHER" id="PTHR48022">
    <property type="entry name" value="PLASTIDIC GLUCOSE TRANSPORTER 4"/>
    <property type="match status" value="1"/>
</dbReference>
<dbReference type="InterPro" id="IPR036259">
    <property type="entry name" value="MFS_trans_sf"/>
</dbReference>
<gene>
    <name evidence="9" type="ORF">HYH02_014923</name>
</gene>
<dbReference type="GO" id="GO:0016020">
    <property type="term" value="C:membrane"/>
    <property type="evidence" value="ECO:0007669"/>
    <property type="project" value="UniProtKB-SubCell"/>
</dbReference>
<keyword evidence="10" id="KW-1185">Reference proteome</keyword>
<evidence type="ECO:0000256" key="7">
    <source>
        <dbReference type="SAM" id="Phobius"/>
    </source>
</evidence>
<dbReference type="PROSITE" id="PS00217">
    <property type="entry name" value="SUGAR_TRANSPORT_2"/>
    <property type="match status" value="1"/>
</dbReference>
<evidence type="ECO:0000259" key="8">
    <source>
        <dbReference type="PROSITE" id="PS50850"/>
    </source>
</evidence>
<dbReference type="Gene3D" id="1.20.1250.20">
    <property type="entry name" value="MFS general substrate transporter like domains"/>
    <property type="match status" value="1"/>
</dbReference>
<feature type="compositionally biased region" description="Low complexity" evidence="6">
    <location>
        <begin position="46"/>
        <end position="57"/>
    </location>
</feature>
<feature type="transmembrane region" description="Helical" evidence="7">
    <location>
        <begin position="424"/>
        <end position="445"/>
    </location>
</feature>
<comment type="subcellular location">
    <subcellularLocation>
        <location evidence="1">Membrane</location>
        <topology evidence="1">Multi-pass membrane protein</topology>
    </subcellularLocation>
</comment>
<evidence type="ECO:0000256" key="4">
    <source>
        <dbReference type="ARBA" id="ARBA00022989"/>
    </source>
</evidence>
<evidence type="ECO:0000313" key="9">
    <source>
        <dbReference type="EMBL" id="KAG2425859.1"/>
    </source>
</evidence>
<keyword evidence="4 7" id="KW-1133">Transmembrane helix</keyword>
<feature type="transmembrane region" description="Helical" evidence="7">
    <location>
        <begin position="457"/>
        <end position="477"/>
    </location>
</feature>
<accession>A0A835SF63</accession>
<evidence type="ECO:0000256" key="2">
    <source>
        <dbReference type="ARBA" id="ARBA00010992"/>
    </source>
</evidence>
<feature type="compositionally biased region" description="Low complexity" evidence="6">
    <location>
        <begin position="82"/>
        <end position="100"/>
    </location>
</feature>
<feature type="transmembrane region" description="Helical" evidence="7">
    <location>
        <begin position="389"/>
        <end position="412"/>
    </location>
</feature>